<keyword evidence="1" id="KW-0472">Membrane</keyword>
<dbReference type="KEGG" id="ria:C7V51_14385"/>
<feature type="transmembrane region" description="Helical" evidence="1">
    <location>
        <begin position="94"/>
        <end position="114"/>
    </location>
</feature>
<evidence type="ECO:0000256" key="1">
    <source>
        <dbReference type="SAM" id="Phobius"/>
    </source>
</evidence>
<name>A0AAD1AHR9_9MICO</name>
<evidence type="ECO:0000313" key="3">
    <source>
        <dbReference type="Proteomes" id="UP000283946"/>
    </source>
</evidence>
<keyword evidence="1" id="KW-0812">Transmembrane</keyword>
<keyword evidence="1" id="KW-1133">Transmembrane helix</keyword>
<evidence type="ECO:0008006" key="4">
    <source>
        <dbReference type="Google" id="ProtNLM"/>
    </source>
</evidence>
<gene>
    <name evidence="2" type="ORF">C7V51_14385</name>
</gene>
<feature type="transmembrane region" description="Helical" evidence="1">
    <location>
        <begin position="62"/>
        <end position="87"/>
    </location>
</feature>
<feature type="transmembrane region" description="Helical" evidence="1">
    <location>
        <begin position="20"/>
        <end position="42"/>
    </location>
</feature>
<dbReference type="RefSeq" id="WP_104266146.1">
    <property type="nucleotide sequence ID" value="NZ_CP028130.1"/>
</dbReference>
<dbReference type="Proteomes" id="UP000283946">
    <property type="component" value="Chromosome"/>
</dbReference>
<dbReference type="AlphaFoldDB" id="A0AAD1AHR9"/>
<reference evidence="2 3" key="1">
    <citation type="submission" date="2018-03" db="EMBL/GenBank/DDBJ databases">
        <title>Bacteriophage NCPPB3778 and a type I-E CRISPR drive the evolution of the US Biological Select Agent, Rathayibacter toxicus.</title>
        <authorList>
            <person name="Davis E.W.II."/>
            <person name="Tabima J.F."/>
            <person name="Weisberg A.J."/>
            <person name="Dantas Lopes L."/>
            <person name="Wiseman M.S."/>
            <person name="Wiseman M.S."/>
            <person name="Pupko T."/>
            <person name="Belcher M.S."/>
            <person name="Sechler A.J."/>
            <person name="Tancos M.A."/>
            <person name="Schroeder B.K."/>
            <person name="Murray T.D."/>
            <person name="Luster D.G."/>
            <person name="Schneider W.L."/>
            <person name="Rogers E."/>
            <person name="Andreote F.D."/>
            <person name="Grunwald N.J."/>
            <person name="Putnam M.L."/>
            <person name="Chang J.H."/>
        </authorList>
    </citation>
    <scope>NUCLEOTIDE SEQUENCE [LARGE SCALE GENOMIC DNA]</scope>
    <source>
        <strain evidence="2 3">NCCPB 2253</strain>
    </source>
</reference>
<evidence type="ECO:0000313" key="2">
    <source>
        <dbReference type="EMBL" id="AZZ56934.1"/>
    </source>
</evidence>
<proteinExistence type="predicted"/>
<dbReference type="EMBL" id="CP028130">
    <property type="protein sequence ID" value="AZZ56934.1"/>
    <property type="molecule type" value="Genomic_DNA"/>
</dbReference>
<protein>
    <recommendedName>
        <fullName evidence="4">Transmembrane protein</fullName>
    </recommendedName>
</protein>
<organism evidence="2 3">
    <name type="scientific">Rathayibacter iranicus</name>
    <dbReference type="NCBI Taxonomy" id="59737"/>
    <lineage>
        <taxon>Bacteria</taxon>
        <taxon>Bacillati</taxon>
        <taxon>Actinomycetota</taxon>
        <taxon>Actinomycetes</taxon>
        <taxon>Micrococcales</taxon>
        <taxon>Microbacteriaceae</taxon>
        <taxon>Rathayibacter</taxon>
    </lineage>
</organism>
<accession>A0AAD1AHR9</accession>
<sequence>MMLTKPDDARRVDDPELFAADLIATVLLLLGLVVWSLLRSLAGLMLGIWSSLCWAEPCTKAFFAPGTALALGGFWLIIFATVVVSVLRLRRRTLAAVIPLIGLLASSSWFEWLARMSSER</sequence>